<accession>A0A1W1V9J4</accession>
<dbReference type="InterPro" id="IPR000064">
    <property type="entry name" value="NLP_P60_dom"/>
</dbReference>
<dbReference type="InterPro" id="IPR051202">
    <property type="entry name" value="Peptidase_C40"/>
</dbReference>
<keyword evidence="8" id="KW-1185">Reference proteome</keyword>
<reference evidence="7 8" key="1">
    <citation type="submission" date="2017-04" db="EMBL/GenBank/DDBJ databases">
        <authorList>
            <person name="Afonso C.L."/>
            <person name="Miller P.J."/>
            <person name="Scott M.A."/>
            <person name="Spackman E."/>
            <person name="Goraichik I."/>
            <person name="Dimitrov K.M."/>
            <person name="Suarez D.L."/>
            <person name="Swayne D.E."/>
        </authorList>
    </citation>
    <scope>NUCLEOTIDE SEQUENCE [LARGE SCALE GENOMIC DNA]</scope>
    <source>
        <strain evidence="7 8">ToBE</strain>
    </source>
</reference>
<dbReference type="SUPFAM" id="SSF82057">
    <property type="entry name" value="Prokaryotic SH3-related domain"/>
    <property type="match status" value="1"/>
</dbReference>
<evidence type="ECO:0000256" key="4">
    <source>
        <dbReference type="ARBA" id="ARBA00022807"/>
    </source>
</evidence>
<dbReference type="SMART" id="SM00287">
    <property type="entry name" value="SH3b"/>
    <property type="match status" value="1"/>
</dbReference>
<comment type="similarity">
    <text evidence="1">Belongs to the peptidase C40 family.</text>
</comment>
<evidence type="ECO:0000256" key="3">
    <source>
        <dbReference type="ARBA" id="ARBA00022801"/>
    </source>
</evidence>
<evidence type="ECO:0000313" key="7">
    <source>
        <dbReference type="EMBL" id="SMB90008.1"/>
    </source>
</evidence>
<evidence type="ECO:0000256" key="1">
    <source>
        <dbReference type="ARBA" id="ARBA00007074"/>
    </source>
</evidence>
<keyword evidence="3" id="KW-0378">Hydrolase</keyword>
<proteinExistence type="inferred from homology"/>
<feature type="domain" description="SH3b" evidence="5">
    <location>
        <begin position="48"/>
        <end position="112"/>
    </location>
</feature>
<evidence type="ECO:0000256" key="2">
    <source>
        <dbReference type="ARBA" id="ARBA00022670"/>
    </source>
</evidence>
<dbReference type="PANTHER" id="PTHR47053:SF1">
    <property type="entry name" value="MUREIN DD-ENDOPEPTIDASE MEPH-RELATED"/>
    <property type="match status" value="1"/>
</dbReference>
<dbReference type="EMBL" id="LT838272">
    <property type="protein sequence ID" value="SMB90008.1"/>
    <property type="molecule type" value="Genomic_DNA"/>
</dbReference>
<dbReference type="Gene3D" id="2.30.30.40">
    <property type="entry name" value="SH3 Domains"/>
    <property type="match status" value="2"/>
</dbReference>
<evidence type="ECO:0000259" key="5">
    <source>
        <dbReference type="PROSITE" id="PS51781"/>
    </source>
</evidence>
<dbReference type="Gene3D" id="3.90.1720.10">
    <property type="entry name" value="endopeptidase domain like (from Nostoc punctiforme)"/>
    <property type="match status" value="1"/>
</dbReference>
<keyword evidence="4" id="KW-0788">Thiol protease</keyword>
<dbReference type="Pfam" id="PF00877">
    <property type="entry name" value="NLPC_P60"/>
    <property type="match status" value="1"/>
</dbReference>
<dbReference type="PROSITE" id="PS51935">
    <property type="entry name" value="NLPC_P60"/>
    <property type="match status" value="1"/>
</dbReference>
<dbReference type="Pfam" id="PF23795">
    <property type="entry name" value="SH3_YKFC_2nd"/>
    <property type="match status" value="1"/>
</dbReference>
<feature type="domain" description="NlpC/P60" evidence="6">
    <location>
        <begin position="187"/>
        <end position="310"/>
    </location>
</feature>
<dbReference type="STRING" id="698762.SAMN00808754_0239"/>
<organism evidence="7 8">
    <name type="scientific">Thermanaeromonas toyohensis ToBE</name>
    <dbReference type="NCBI Taxonomy" id="698762"/>
    <lineage>
        <taxon>Bacteria</taxon>
        <taxon>Bacillati</taxon>
        <taxon>Bacillota</taxon>
        <taxon>Clostridia</taxon>
        <taxon>Neomoorellales</taxon>
        <taxon>Neomoorellaceae</taxon>
        <taxon>Thermanaeromonas</taxon>
    </lineage>
</organism>
<dbReference type="RefSeq" id="WP_084663251.1">
    <property type="nucleotide sequence ID" value="NZ_LT838272.1"/>
</dbReference>
<dbReference type="InterPro" id="IPR038765">
    <property type="entry name" value="Papain-like_cys_pep_sf"/>
</dbReference>
<gene>
    <name evidence="7" type="ORF">SAMN00808754_0239</name>
</gene>
<dbReference type="InterPro" id="IPR003646">
    <property type="entry name" value="SH3-like_bac-type"/>
</dbReference>
<name>A0A1W1V9J4_9FIRM</name>
<dbReference type="GO" id="GO:0006508">
    <property type="term" value="P:proteolysis"/>
    <property type="evidence" value="ECO:0007669"/>
    <property type="project" value="UniProtKB-KW"/>
</dbReference>
<sequence>MARRPLSLFILLVAVALAGGYFLGYNKALRLPPLLLENPRKERPVPQAKGYYVGIAVADVRAEANTEAELVTQALLGDEVKVLSKGNSQWLKGQVPDGYIGWLKAGEVIEDIPPGGKQLAVVAVPLTKLYQESTTTAPVMGEAVLGTDLPLVSQKPGWVEVWIPGRKTAWLLRQDVEIWPQGRPTDQRSGLDVVKTAEKLLGAPYLWGGVSVYGIDCSGLTYISYFINGIKLPRDADQQFEVGLKVERAELRPGDLVFFNTEGSGSVPTHVGIYLGDDKFINSRSRQGVVISYLSEPLFAQGYLGARRYLP</sequence>
<evidence type="ECO:0000259" key="6">
    <source>
        <dbReference type="PROSITE" id="PS51935"/>
    </source>
</evidence>
<evidence type="ECO:0000313" key="8">
    <source>
        <dbReference type="Proteomes" id="UP000192569"/>
    </source>
</evidence>
<keyword evidence="2" id="KW-0645">Protease</keyword>
<dbReference type="AlphaFoldDB" id="A0A1W1V9J4"/>
<dbReference type="Pfam" id="PF18348">
    <property type="entry name" value="SH3_16"/>
    <property type="match status" value="1"/>
</dbReference>
<dbReference type="SUPFAM" id="SSF54001">
    <property type="entry name" value="Cysteine proteinases"/>
    <property type="match status" value="1"/>
</dbReference>
<dbReference type="PANTHER" id="PTHR47053">
    <property type="entry name" value="MUREIN DD-ENDOPEPTIDASE MEPH-RELATED"/>
    <property type="match status" value="1"/>
</dbReference>
<dbReference type="Proteomes" id="UP000192569">
    <property type="component" value="Chromosome I"/>
</dbReference>
<dbReference type="GO" id="GO:0008234">
    <property type="term" value="F:cysteine-type peptidase activity"/>
    <property type="evidence" value="ECO:0007669"/>
    <property type="project" value="UniProtKB-KW"/>
</dbReference>
<dbReference type="InterPro" id="IPR041382">
    <property type="entry name" value="SH3_16"/>
</dbReference>
<dbReference type="InterPro" id="IPR057812">
    <property type="entry name" value="SH3_YKFC_2nd"/>
</dbReference>
<dbReference type="PROSITE" id="PS51781">
    <property type="entry name" value="SH3B"/>
    <property type="match status" value="1"/>
</dbReference>
<protein>
    <submittedName>
        <fullName evidence="7">SH3 domain-containing protein</fullName>
    </submittedName>
</protein>